<name>A0A7C0ZEZ2_UNCW3</name>
<feature type="transmembrane region" description="Helical" evidence="9">
    <location>
        <begin position="64"/>
        <end position="86"/>
    </location>
</feature>
<evidence type="ECO:0000256" key="6">
    <source>
        <dbReference type="ARBA" id="ARBA00022692"/>
    </source>
</evidence>
<gene>
    <name evidence="11" type="ORF">ENF18_06175</name>
</gene>
<reference evidence="11" key="1">
    <citation type="journal article" date="2020" name="mSystems">
        <title>Genome- and Community-Level Interaction Insights into Carbon Utilization and Element Cycling Functions of Hydrothermarchaeota in Hydrothermal Sediment.</title>
        <authorList>
            <person name="Zhou Z."/>
            <person name="Liu Y."/>
            <person name="Xu W."/>
            <person name="Pan J."/>
            <person name="Luo Z.H."/>
            <person name="Li M."/>
        </authorList>
    </citation>
    <scope>NUCLEOTIDE SEQUENCE [LARGE SCALE GENOMIC DNA]</scope>
    <source>
        <strain evidence="11">HyVt-102</strain>
    </source>
</reference>
<organism evidence="11">
    <name type="scientific">candidate division WOR-3 bacterium</name>
    <dbReference type="NCBI Taxonomy" id="2052148"/>
    <lineage>
        <taxon>Bacteria</taxon>
        <taxon>Bacteria division WOR-3</taxon>
    </lineage>
</organism>
<sequence>MLKLIGNIIKWRELIFLFAQRDLKIRYRQAILGILWVWFQPLSQMVVFNFIFIRIFHRSPVKGYPFHIFVFTGLIFWTYFSTTINYTIPLFKNNVALIKKAYFPREVIPLGIILSNLVNVFASMLLVFLFMWTAHLKVHLTILYVFPLLLIQIMLMTALALFASGLNVFFRDIKYGMSLLLYLWMFMNPILYPAEKVPAHLKNFYFLNPMAPLIDGYRRAILEGTSPQWKYVLISLGISYVLLEICYGIFKKAERIFNDIL</sequence>
<dbReference type="AlphaFoldDB" id="A0A7C0ZEZ2"/>
<feature type="transmembrane region" description="Helical" evidence="9">
    <location>
        <begin position="231"/>
        <end position="250"/>
    </location>
</feature>
<keyword evidence="8 9" id="KW-0472">Membrane</keyword>
<keyword evidence="6 9" id="KW-0812">Transmembrane</keyword>
<evidence type="ECO:0000256" key="3">
    <source>
        <dbReference type="ARBA" id="ARBA00022448"/>
    </source>
</evidence>
<keyword evidence="5" id="KW-0997">Cell inner membrane</keyword>
<dbReference type="PROSITE" id="PS51012">
    <property type="entry name" value="ABC_TM2"/>
    <property type="match status" value="1"/>
</dbReference>
<dbReference type="GO" id="GO:0015920">
    <property type="term" value="P:lipopolysaccharide transport"/>
    <property type="evidence" value="ECO:0007669"/>
    <property type="project" value="TreeGrafter"/>
</dbReference>
<dbReference type="Pfam" id="PF01061">
    <property type="entry name" value="ABC2_membrane"/>
    <property type="match status" value="1"/>
</dbReference>
<protein>
    <recommendedName>
        <fullName evidence="9">Transport permease protein</fullName>
    </recommendedName>
</protein>
<evidence type="ECO:0000259" key="10">
    <source>
        <dbReference type="PROSITE" id="PS51012"/>
    </source>
</evidence>
<feature type="transmembrane region" description="Helical" evidence="9">
    <location>
        <begin position="175"/>
        <end position="194"/>
    </location>
</feature>
<dbReference type="Proteomes" id="UP000885847">
    <property type="component" value="Unassembled WGS sequence"/>
</dbReference>
<feature type="transmembrane region" description="Helical" evidence="9">
    <location>
        <begin position="142"/>
        <end position="163"/>
    </location>
</feature>
<dbReference type="PANTHER" id="PTHR30413">
    <property type="entry name" value="INNER MEMBRANE TRANSPORT PERMEASE"/>
    <property type="match status" value="1"/>
</dbReference>
<keyword evidence="3 9" id="KW-0813">Transport</keyword>
<comment type="similarity">
    <text evidence="2 9">Belongs to the ABC-2 integral membrane protein family.</text>
</comment>
<dbReference type="GO" id="GO:0140359">
    <property type="term" value="F:ABC-type transporter activity"/>
    <property type="evidence" value="ECO:0007669"/>
    <property type="project" value="InterPro"/>
</dbReference>
<evidence type="ECO:0000256" key="8">
    <source>
        <dbReference type="ARBA" id="ARBA00023136"/>
    </source>
</evidence>
<keyword evidence="4 9" id="KW-1003">Cell membrane</keyword>
<evidence type="ECO:0000313" key="11">
    <source>
        <dbReference type="EMBL" id="HDI83361.1"/>
    </source>
</evidence>
<comment type="subcellular location">
    <subcellularLocation>
        <location evidence="1">Cell inner membrane</location>
        <topology evidence="1">Multi-pass membrane protein</topology>
    </subcellularLocation>
    <subcellularLocation>
        <location evidence="9">Cell membrane</location>
        <topology evidence="9">Multi-pass membrane protein</topology>
    </subcellularLocation>
</comment>
<evidence type="ECO:0000256" key="4">
    <source>
        <dbReference type="ARBA" id="ARBA00022475"/>
    </source>
</evidence>
<evidence type="ECO:0000256" key="2">
    <source>
        <dbReference type="ARBA" id="ARBA00007783"/>
    </source>
</evidence>
<feature type="domain" description="ABC transmembrane type-2" evidence="10">
    <location>
        <begin position="32"/>
        <end position="253"/>
    </location>
</feature>
<comment type="caution">
    <text evidence="11">The sequence shown here is derived from an EMBL/GenBank/DDBJ whole genome shotgun (WGS) entry which is preliminary data.</text>
</comment>
<accession>A0A7C0ZEZ2</accession>
<evidence type="ECO:0000256" key="9">
    <source>
        <dbReference type="RuleBase" id="RU361157"/>
    </source>
</evidence>
<dbReference type="InterPro" id="IPR000412">
    <property type="entry name" value="ABC_2_transport"/>
</dbReference>
<dbReference type="PRINTS" id="PR00164">
    <property type="entry name" value="ABC2TRNSPORT"/>
</dbReference>
<evidence type="ECO:0000256" key="1">
    <source>
        <dbReference type="ARBA" id="ARBA00004429"/>
    </source>
</evidence>
<proteinExistence type="inferred from homology"/>
<evidence type="ECO:0000256" key="7">
    <source>
        <dbReference type="ARBA" id="ARBA00022989"/>
    </source>
</evidence>
<dbReference type="GO" id="GO:0043190">
    <property type="term" value="C:ATP-binding cassette (ABC) transporter complex"/>
    <property type="evidence" value="ECO:0007669"/>
    <property type="project" value="InterPro"/>
</dbReference>
<keyword evidence="7 9" id="KW-1133">Transmembrane helix</keyword>
<dbReference type="InterPro" id="IPR047817">
    <property type="entry name" value="ABC2_TM_bact-type"/>
</dbReference>
<dbReference type="PANTHER" id="PTHR30413:SF8">
    <property type="entry name" value="TRANSPORT PERMEASE PROTEIN"/>
    <property type="match status" value="1"/>
</dbReference>
<evidence type="ECO:0000256" key="5">
    <source>
        <dbReference type="ARBA" id="ARBA00022519"/>
    </source>
</evidence>
<dbReference type="EMBL" id="DQWE01000291">
    <property type="protein sequence ID" value="HDI83361.1"/>
    <property type="molecule type" value="Genomic_DNA"/>
</dbReference>
<feature type="transmembrane region" description="Helical" evidence="9">
    <location>
        <begin position="30"/>
        <end position="52"/>
    </location>
</feature>
<feature type="transmembrane region" description="Helical" evidence="9">
    <location>
        <begin position="107"/>
        <end position="130"/>
    </location>
</feature>
<dbReference type="InterPro" id="IPR013525">
    <property type="entry name" value="ABC2_TM"/>
</dbReference>